<dbReference type="EMBL" id="KQ990538">
    <property type="protein sequence ID" value="KZV53114.1"/>
    <property type="molecule type" value="Genomic_DNA"/>
</dbReference>
<reference evidence="2 3" key="1">
    <citation type="journal article" date="2015" name="Proc. Natl. Acad. Sci. U.S.A.">
        <title>The resurrection genome of Boea hygrometrica: A blueprint for survival of dehydration.</title>
        <authorList>
            <person name="Xiao L."/>
            <person name="Yang G."/>
            <person name="Zhang L."/>
            <person name="Yang X."/>
            <person name="Zhao S."/>
            <person name="Ji Z."/>
            <person name="Zhou Q."/>
            <person name="Hu M."/>
            <person name="Wang Y."/>
            <person name="Chen M."/>
            <person name="Xu Y."/>
            <person name="Jin H."/>
            <person name="Xiao X."/>
            <person name="Hu G."/>
            <person name="Bao F."/>
            <person name="Hu Y."/>
            <person name="Wan P."/>
            <person name="Li L."/>
            <person name="Deng X."/>
            <person name="Kuang T."/>
            <person name="Xiang C."/>
            <person name="Zhu J.K."/>
            <person name="Oliver M.J."/>
            <person name="He Y."/>
        </authorList>
    </citation>
    <scope>NUCLEOTIDE SEQUENCE [LARGE SCALE GENOMIC DNA]</scope>
    <source>
        <strain evidence="3">cv. XS01</strain>
    </source>
</reference>
<organism evidence="2 3">
    <name type="scientific">Dorcoceras hygrometricum</name>
    <dbReference type="NCBI Taxonomy" id="472368"/>
    <lineage>
        <taxon>Eukaryota</taxon>
        <taxon>Viridiplantae</taxon>
        <taxon>Streptophyta</taxon>
        <taxon>Embryophyta</taxon>
        <taxon>Tracheophyta</taxon>
        <taxon>Spermatophyta</taxon>
        <taxon>Magnoliopsida</taxon>
        <taxon>eudicotyledons</taxon>
        <taxon>Gunneridae</taxon>
        <taxon>Pentapetalae</taxon>
        <taxon>asterids</taxon>
        <taxon>lamiids</taxon>
        <taxon>Lamiales</taxon>
        <taxon>Gesneriaceae</taxon>
        <taxon>Didymocarpoideae</taxon>
        <taxon>Trichosporeae</taxon>
        <taxon>Loxocarpinae</taxon>
        <taxon>Dorcoceras</taxon>
    </lineage>
</organism>
<keyword evidence="3" id="KW-1185">Reference proteome</keyword>
<feature type="compositionally biased region" description="Low complexity" evidence="1">
    <location>
        <begin position="160"/>
        <end position="185"/>
    </location>
</feature>
<feature type="compositionally biased region" description="Low complexity" evidence="1">
    <location>
        <begin position="202"/>
        <end position="211"/>
    </location>
</feature>
<feature type="region of interest" description="Disordered" evidence="1">
    <location>
        <begin position="148"/>
        <end position="211"/>
    </location>
</feature>
<evidence type="ECO:0000313" key="2">
    <source>
        <dbReference type="EMBL" id="KZV53114.1"/>
    </source>
</evidence>
<feature type="compositionally biased region" description="Basic residues" evidence="1">
    <location>
        <begin position="188"/>
        <end position="201"/>
    </location>
</feature>
<evidence type="ECO:0000313" key="3">
    <source>
        <dbReference type="Proteomes" id="UP000250235"/>
    </source>
</evidence>
<sequence length="245" mass="27209">MRSLFQVADQISRDPVCSNYCTEYRDTDLELVIQRGYGLDKLREEDEVDDLETRVESMKIVMARFGFVDQIAMLRLWIALLISRKVCGTGGQVTGKGRERAKRTKFLEGLNEELYTMVFSGKPKSYAEAVDSAFNIEEGLRSRRSRAIPQGAQDGRPTVQGAQSSQSSQSAHQPQQQQQQLAQQSGRQRLRPRGHQFKKKTGSGSSSSSGSRAEFCGYCGGKHPSTQCVGVHGSCNICGQYGHFV</sequence>
<proteinExistence type="predicted"/>
<gene>
    <name evidence="2" type="ORF">F511_30414</name>
</gene>
<accession>A0A2Z7D0W7</accession>
<protein>
    <submittedName>
        <fullName evidence="2">Uncharacterized protein</fullName>
    </submittedName>
</protein>
<dbReference type="AlphaFoldDB" id="A0A2Z7D0W7"/>
<dbReference type="OrthoDB" id="3863715at2759"/>
<name>A0A2Z7D0W7_9LAMI</name>
<dbReference type="Proteomes" id="UP000250235">
    <property type="component" value="Unassembled WGS sequence"/>
</dbReference>
<evidence type="ECO:0000256" key="1">
    <source>
        <dbReference type="SAM" id="MobiDB-lite"/>
    </source>
</evidence>